<dbReference type="InterPro" id="IPR040079">
    <property type="entry name" value="Glutathione_S-Trfase"/>
</dbReference>
<dbReference type="InterPro" id="IPR036282">
    <property type="entry name" value="Glutathione-S-Trfase_C_sf"/>
</dbReference>
<proteinExistence type="predicted"/>
<name>A0AAD4R4A9_9BILA</name>
<dbReference type="InterPro" id="IPR036249">
    <property type="entry name" value="Thioredoxin-like_sf"/>
</dbReference>
<keyword evidence="4" id="KW-1185">Reference proteome</keyword>
<comment type="caution">
    <text evidence="3">The sequence shown here is derived from an EMBL/GenBank/DDBJ whole genome shotgun (WGS) entry which is preliminary data.</text>
</comment>
<dbReference type="InterPro" id="IPR004046">
    <property type="entry name" value="GST_C"/>
</dbReference>
<dbReference type="PANTHER" id="PTHR11571:SF150">
    <property type="entry name" value="GLUTATHIONE S-TRANSFERASE"/>
    <property type="match status" value="1"/>
</dbReference>
<dbReference type="SUPFAM" id="SSF47616">
    <property type="entry name" value="GST C-terminal domain-like"/>
    <property type="match status" value="1"/>
</dbReference>
<dbReference type="InterPro" id="IPR050213">
    <property type="entry name" value="GST_superfamily"/>
</dbReference>
<dbReference type="FunFam" id="1.20.1050.10:FF:000030">
    <property type="entry name" value="Glutathione S-transferase S1"/>
    <property type="match status" value="1"/>
</dbReference>
<dbReference type="PANTHER" id="PTHR11571">
    <property type="entry name" value="GLUTATHIONE S-TRANSFERASE"/>
    <property type="match status" value="1"/>
</dbReference>
<organism evidence="3 4">
    <name type="scientific">Ditylenchus destructor</name>
    <dbReference type="NCBI Taxonomy" id="166010"/>
    <lineage>
        <taxon>Eukaryota</taxon>
        <taxon>Metazoa</taxon>
        <taxon>Ecdysozoa</taxon>
        <taxon>Nematoda</taxon>
        <taxon>Chromadorea</taxon>
        <taxon>Rhabditida</taxon>
        <taxon>Tylenchina</taxon>
        <taxon>Tylenchomorpha</taxon>
        <taxon>Sphaerularioidea</taxon>
        <taxon>Anguinidae</taxon>
        <taxon>Anguininae</taxon>
        <taxon>Ditylenchus</taxon>
    </lineage>
</organism>
<dbReference type="Pfam" id="PF14497">
    <property type="entry name" value="GST_C_3"/>
    <property type="match status" value="1"/>
</dbReference>
<protein>
    <submittedName>
        <fullName evidence="3">Glutathione S-transferase 1</fullName>
    </submittedName>
</protein>
<dbReference type="PROSITE" id="PS50405">
    <property type="entry name" value="GST_CTER"/>
    <property type="match status" value="1"/>
</dbReference>
<feature type="domain" description="GST N-terminal" evidence="1">
    <location>
        <begin position="4"/>
        <end position="83"/>
    </location>
</feature>
<dbReference type="SUPFAM" id="SSF52833">
    <property type="entry name" value="Thioredoxin-like"/>
    <property type="match status" value="1"/>
</dbReference>
<dbReference type="Gene3D" id="1.20.1050.10">
    <property type="match status" value="1"/>
</dbReference>
<dbReference type="PROSITE" id="PS50404">
    <property type="entry name" value="GST_NTER"/>
    <property type="match status" value="1"/>
</dbReference>
<sequence>MSTPRYKLIYFNFLGLGEPLRFMFHLAGVPFEDIRVEVKEWKNGKKKGETCWGVLPELQVDGKTLCQSKAINYYLAKKFGFAGKDEWENAKVLEFLCSTEDVFGKLRAAFFLNDEAAKHETFKAIVNDDIRAYYNRLTKSLGENGTGYFVGDQLTVADIYIFVWLNGIDESWAPGLLEKYSKLKTFVERISDVPKIREWIEIRPKCPFAYIEHRVDINE</sequence>
<gene>
    <name evidence="3" type="ORF">DdX_11704</name>
</gene>
<dbReference type="SFLD" id="SFLDS00019">
    <property type="entry name" value="Glutathione_Transferase_(cytos"/>
    <property type="match status" value="1"/>
</dbReference>
<evidence type="ECO:0000313" key="3">
    <source>
        <dbReference type="EMBL" id="KAI1708629.1"/>
    </source>
</evidence>
<evidence type="ECO:0000313" key="4">
    <source>
        <dbReference type="Proteomes" id="UP001201812"/>
    </source>
</evidence>
<dbReference type="Proteomes" id="UP001201812">
    <property type="component" value="Unassembled WGS sequence"/>
</dbReference>
<dbReference type="CDD" id="cd03192">
    <property type="entry name" value="GST_C_Sigma_like"/>
    <property type="match status" value="1"/>
</dbReference>
<feature type="domain" description="GST C-terminal" evidence="2">
    <location>
        <begin position="85"/>
        <end position="208"/>
    </location>
</feature>
<dbReference type="GO" id="GO:0006749">
    <property type="term" value="P:glutathione metabolic process"/>
    <property type="evidence" value="ECO:0007669"/>
    <property type="project" value="TreeGrafter"/>
</dbReference>
<dbReference type="InterPro" id="IPR004045">
    <property type="entry name" value="Glutathione_S-Trfase_N"/>
</dbReference>
<dbReference type="Pfam" id="PF02798">
    <property type="entry name" value="GST_N"/>
    <property type="match status" value="1"/>
</dbReference>
<evidence type="ECO:0000259" key="2">
    <source>
        <dbReference type="PROSITE" id="PS50405"/>
    </source>
</evidence>
<evidence type="ECO:0000259" key="1">
    <source>
        <dbReference type="PROSITE" id="PS50404"/>
    </source>
</evidence>
<dbReference type="SFLD" id="SFLDG01205">
    <property type="entry name" value="AMPS.1"/>
    <property type="match status" value="1"/>
</dbReference>
<accession>A0AAD4R4A9</accession>
<dbReference type="AlphaFoldDB" id="A0AAD4R4A9"/>
<dbReference type="CDD" id="cd03039">
    <property type="entry name" value="GST_N_Sigma_like"/>
    <property type="match status" value="1"/>
</dbReference>
<dbReference type="Gene3D" id="3.40.30.10">
    <property type="entry name" value="Glutaredoxin"/>
    <property type="match status" value="1"/>
</dbReference>
<reference evidence="3" key="1">
    <citation type="submission" date="2022-01" db="EMBL/GenBank/DDBJ databases">
        <title>Genome Sequence Resource for Two Populations of Ditylenchus destructor, the Migratory Endoparasitic Phytonematode.</title>
        <authorList>
            <person name="Zhang H."/>
            <person name="Lin R."/>
            <person name="Xie B."/>
        </authorList>
    </citation>
    <scope>NUCLEOTIDE SEQUENCE</scope>
    <source>
        <strain evidence="3">BazhouSP</strain>
    </source>
</reference>
<dbReference type="InterPro" id="IPR010987">
    <property type="entry name" value="Glutathione-S-Trfase_C-like"/>
</dbReference>
<dbReference type="GO" id="GO:0004364">
    <property type="term" value="F:glutathione transferase activity"/>
    <property type="evidence" value="ECO:0007669"/>
    <property type="project" value="TreeGrafter"/>
</dbReference>
<dbReference type="EMBL" id="JAKKPZ010000034">
    <property type="protein sequence ID" value="KAI1708629.1"/>
    <property type="molecule type" value="Genomic_DNA"/>
</dbReference>
<dbReference type="SFLD" id="SFLDG00363">
    <property type="entry name" value="AMPS_(cytGST):_Alpha-__Mu-__Pi"/>
    <property type="match status" value="1"/>
</dbReference>
<dbReference type="FunFam" id="3.40.30.10:FF:000258">
    <property type="entry name" value="Glutathione S-transferase"/>
    <property type="match status" value="1"/>
</dbReference>